<gene>
    <name evidence="2" type="ORF">PAAG_08171</name>
</gene>
<organism evidence="2 3">
    <name type="scientific">Paracoccidioides lutzii (strain ATCC MYA-826 / Pb01)</name>
    <name type="common">Paracoccidioides brasiliensis</name>
    <dbReference type="NCBI Taxonomy" id="502779"/>
    <lineage>
        <taxon>Eukaryota</taxon>
        <taxon>Fungi</taxon>
        <taxon>Dikarya</taxon>
        <taxon>Ascomycota</taxon>
        <taxon>Pezizomycotina</taxon>
        <taxon>Eurotiomycetes</taxon>
        <taxon>Eurotiomycetidae</taxon>
        <taxon>Onygenales</taxon>
        <taxon>Ajellomycetaceae</taxon>
        <taxon>Paracoccidioides</taxon>
    </lineage>
</organism>
<reference evidence="2 3" key="1">
    <citation type="journal article" date="2011" name="PLoS Genet.">
        <title>Comparative genomic analysis of human fungal pathogens causing paracoccidioidomycosis.</title>
        <authorList>
            <person name="Desjardins C.A."/>
            <person name="Champion M.D."/>
            <person name="Holder J.W."/>
            <person name="Muszewska A."/>
            <person name="Goldberg J."/>
            <person name="Bailao A.M."/>
            <person name="Brigido M.M."/>
            <person name="Ferreira M.E."/>
            <person name="Garcia A.M."/>
            <person name="Grynberg M."/>
            <person name="Gujja S."/>
            <person name="Heiman D.I."/>
            <person name="Henn M.R."/>
            <person name="Kodira C.D."/>
            <person name="Leon-Narvaez H."/>
            <person name="Longo L.V."/>
            <person name="Ma L.J."/>
            <person name="Malavazi I."/>
            <person name="Matsuo A.L."/>
            <person name="Morais F.V."/>
            <person name="Pereira M."/>
            <person name="Rodriguez-Brito S."/>
            <person name="Sakthikumar S."/>
            <person name="Salem-Izacc S.M."/>
            <person name="Sykes S.M."/>
            <person name="Teixeira M.M."/>
            <person name="Vallejo M.C."/>
            <person name="Walter M.E."/>
            <person name="Yandava C."/>
            <person name="Young S."/>
            <person name="Zeng Q."/>
            <person name="Zucker J."/>
            <person name="Felipe M.S."/>
            <person name="Goldman G.H."/>
            <person name="Haas B.J."/>
            <person name="McEwen J.G."/>
            <person name="Nino-Vega G."/>
            <person name="Puccia R."/>
            <person name="San-Blas G."/>
            <person name="Soares C.M."/>
            <person name="Birren B.W."/>
            <person name="Cuomo C.A."/>
        </authorList>
    </citation>
    <scope>NUCLEOTIDE SEQUENCE [LARGE SCALE GENOMIC DNA]</scope>
    <source>
        <strain evidence="3">ATCC MYA-826 / Pb01</strain>
    </source>
</reference>
<dbReference type="Proteomes" id="UP000002059">
    <property type="component" value="Partially assembled WGS sequence"/>
</dbReference>
<evidence type="ECO:0000313" key="2">
    <source>
        <dbReference type="EMBL" id="EEH38444.2"/>
    </source>
</evidence>
<feature type="region of interest" description="Disordered" evidence="1">
    <location>
        <begin position="170"/>
        <end position="199"/>
    </location>
</feature>
<dbReference type="HOGENOM" id="CLU_556611_0_0_1"/>
<dbReference type="AlphaFoldDB" id="C1HBN0"/>
<dbReference type="eggNOG" id="ENOG502SXED">
    <property type="taxonomic scope" value="Eukaryota"/>
</dbReference>
<proteinExistence type="predicted"/>
<dbReference type="VEuPathDB" id="FungiDB:PAAG_08171"/>
<feature type="region of interest" description="Disordered" evidence="1">
    <location>
        <begin position="429"/>
        <end position="451"/>
    </location>
</feature>
<dbReference type="KEGG" id="pbl:PAAG_08171"/>
<dbReference type="OrthoDB" id="4755622at2759"/>
<dbReference type="OMA" id="CGFQICT"/>
<sequence>METINTFSTSRGSSPSPPKAPLDHKFSSRTPEARSPSDDPSSPSPSLSPVPSSSEALNAPGETPNEEVLPVPPRFTAVSDPVSNLTVANSAFPSPYSAASGHNNFKQIVIHTAKCDKCNDHNKATLNRCTTCGFQICTPCWIRRGGGHHTGTRTFTGPIFDPNAVDDGIGDDEGDVDEHESEEDEVMMSDTSNDVGDGDGGMVITTDNNESGDDEIVVSLPAKPCIGTRSATRRSAALSSSLTPNNSTADYKEFSDQTHVEDGIDNGGGRNNDGVVFLASRPLNHNADNDNYHNYNRYYCDLTGDARERIDALIVTASVLFHDMDSNRTMVEVSALSSPLTPPLNAPYTNQTWSNHLAPPPTQNRGQGPLLQNQRTLPPLPPLPLFVLIGPDDHLIPAYNEHRSRQPIQPSYLTDIFRDPLPPTLHISHVREDRGYSTHLPASRSSNSTSP</sequence>
<protein>
    <submittedName>
        <fullName evidence="2">Uncharacterized protein</fullName>
    </submittedName>
</protein>
<dbReference type="GeneID" id="9093126"/>
<name>C1HBN0_PARBA</name>
<accession>C1HBN0</accession>
<evidence type="ECO:0000256" key="1">
    <source>
        <dbReference type="SAM" id="MobiDB-lite"/>
    </source>
</evidence>
<feature type="compositionally biased region" description="Basic and acidic residues" evidence="1">
    <location>
        <begin position="21"/>
        <end position="37"/>
    </location>
</feature>
<dbReference type="RefSeq" id="XP_015701105.1">
    <property type="nucleotide sequence ID" value="XM_015846441.1"/>
</dbReference>
<feature type="compositionally biased region" description="Polar residues" evidence="1">
    <location>
        <begin position="1"/>
        <end position="14"/>
    </location>
</feature>
<keyword evidence="3" id="KW-1185">Reference proteome</keyword>
<feature type="compositionally biased region" description="Acidic residues" evidence="1">
    <location>
        <begin position="170"/>
        <end position="187"/>
    </location>
</feature>
<evidence type="ECO:0000313" key="3">
    <source>
        <dbReference type="Proteomes" id="UP000002059"/>
    </source>
</evidence>
<dbReference type="EMBL" id="KN294021">
    <property type="protein sequence ID" value="EEH38444.2"/>
    <property type="molecule type" value="Genomic_DNA"/>
</dbReference>
<feature type="region of interest" description="Disordered" evidence="1">
    <location>
        <begin position="1"/>
        <end position="74"/>
    </location>
</feature>